<feature type="region of interest" description="Disordered" evidence="6">
    <location>
        <begin position="172"/>
        <end position="193"/>
    </location>
</feature>
<dbReference type="PANTHER" id="PTHR33692:SF1">
    <property type="entry name" value="RIBOSOME MATURATION FACTOR RIMM"/>
    <property type="match status" value="1"/>
</dbReference>
<dbReference type="Proteomes" id="UP000588647">
    <property type="component" value="Unassembled WGS sequence"/>
</dbReference>
<dbReference type="InterPro" id="IPR036976">
    <property type="entry name" value="RimM_N_sf"/>
</dbReference>
<dbReference type="InterPro" id="IPR011033">
    <property type="entry name" value="PRC_barrel-like_sf"/>
</dbReference>
<evidence type="ECO:0000313" key="9">
    <source>
        <dbReference type="EMBL" id="MBB4003723.1"/>
    </source>
</evidence>
<protein>
    <recommendedName>
        <fullName evidence="5">Ribosome maturation factor RimM</fullName>
    </recommendedName>
</protein>
<dbReference type="PANTHER" id="PTHR33692">
    <property type="entry name" value="RIBOSOME MATURATION FACTOR RIMM"/>
    <property type="match status" value="1"/>
</dbReference>
<feature type="compositionally biased region" description="Acidic residues" evidence="6">
    <location>
        <begin position="175"/>
        <end position="193"/>
    </location>
</feature>
<dbReference type="GO" id="GO:0006364">
    <property type="term" value="P:rRNA processing"/>
    <property type="evidence" value="ECO:0007669"/>
    <property type="project" value="UniProtKB-UniRule"/>
</dbReference>
<dbReference type="InterPro" id="IPR009000">
    <property type="entry name" value="Transl_B-barrel_sf"/>
</dbReference>
<reference evidence="9 10" key="1">
    <citation type="submission" date="2020-08" db="EMBL/GenBank/DDBJ databases">
        <title>Genomic Encyclopedia of Type Strains, Phase IV (KMG-IV): sequencing the most valuable type-strain genomes for metagenomic binning, comparative biology and taxonomic classification.</title>
        <authorList>
            <person name="Goeker M."/>
        </authorList>
    </citation>
    <scope>NUCLEOTIDE SEQUENCE [LARGE SCALE GENOMIC DNA]</scope>
    <source>
        <strain evidence="9 10">DSM 103570</strain>
    </source>
</reference>
<dbReference type="GO" id="GO:0005737">
    <property type="term" value="C:cytoplasm"/>
    <property type="evidence" value="ECO:0007669"/>
    <property type="project" value="UniProtKB-SubCell"/>
</dbReference>
<comment type="subcellular location">
    <subcellularLocation>
        <location evidence="5">Cytoplasm</location>
    </subcellularLocation>
</comment>
<dbReference type="GO" id="GO:0043022">
    <property type="term" value="F:ribosome binding"/>
    <property type="evidence" value="ECO:0007669"/>
    <property type="project" value="InterPro"/>
</dbReference>
<dbReference type="Pfam" id="PF05239">
    <property type="entry name" value="PRC"/>
    <property type="match status" value="1"/>
</dbReference>
<dbReference type="SUPFAM" id="SSF50447">
    <property type="entry name" value="Translation proteins"/>
    <property type="match status" value="1"/>
</dbReference>
<evidence type="ECO:0000259" key="7">
    <source>
        <dbReference type="Pfam" id="PF01782"/>
    </source>
</evidence>
<dbReference type="InterPro" id="IPR002676">
    <property type="entry name" value="RimM_N"/>
</dbReference>
<comment type="domain">
    <text evidence="5">The PRC barrel domain binds ribosomal protein uS19.</text>
</comment>
<organism evidence="9 10">
    <name type="scientific">Aurantimonas endophytica</name>
    <dbReference type="NCBI Taxonomy" id="1522175"/>
    <lineage>
        <taxon>Bacteria</taxon>
        <taxon>Pseudomonadati</taxon>
        <taxon>Pseudomonadota</taxon>
        <taxon>Alphaproteobacteria</taxon>
        <taxon>Hyphomicrobiales</taxon>
        <taxon>Aurantimonadaceae</taxon>
        <taxon>Aurantimonas</taxon>
    </lineage>
</organism>
<keyword evidence="10" id="KW-1185">Reference proteome</keyword>
<dbReference type="RefSeq" id="WP_183208945.1">
    <property type="nucleotide sequence ID" value="NZ_JAAAMM010000003.1"/>
</dbReference>
<comment type="caution">
    <text evidence="9">The sequence shown here is derived from an EMBL/GenBank/DDBJ whole genome shotgun (WGS) entry which is preliminary data.</text>
</comment>
<evidence type="ECO:0000256" key="3">
    <source>
        <dbReference type="ARBA" id="ARBA00022552"/>
    </source>
</evidence>
<evidence type="ECO:0000256" key="6">
    <source>
        <dbReference type="SAM" id="MobiDB-lite"/>
    </source>
</evidence>
<evidence type="ECO:0000256" key="1">
    <source>
        <dbReference type="ARBA" id="ARBA00022490"/>
    </source>
</evidence>
<comment type="function">
    <text evidence="5">An accessory protein needed during the final step in the assembly of 30S ribosomal subunit, possibly for assembly of the head region. Essential for efficient processing of 16S rRNA. May be needed both before and after RbfA during the maturation of 16S rRNA. It has affinity for free ribosomal 30S subunits but not for 70S ribosomes.</text>
</comment>
<dbReference type="GO" id="GO:0005840">
    <property type="term" value="C:ribosome"/>
    <property type="evidence" value="ECO:0007669"/>
    <property type="project" value="InterPro"/>
</dbReference>
<keyword evidence="3 5" id="KW-0698">rRNA processing</keyword>
<keyword evidence="2 5" id="KW-0690">Ribosome biogenesis</keyword>
<dbReference type="Pfam" id="PF01782">
    <property type="entry name" value="RimM"/>
    <property type="match status" value="1"/>
</dbReference>
<comment type="similarity">
    <text evidence="5">Belongs to the RimM family.</text>
</comment>
<proteinExistence type="inferred from homology"/>
<dbReference type="EMBL" id="JACIEM010000003">
    <property type="protein sequence ID" value="MBB4003723.1"/>
    <property type="molecule type" value="Genomic_DNA"/>
</dbReference>
<comment type="subunit">
    <text evidence="5">Binds ribosomal protein uS19.</text>
</comment>
<accession>A0A7W6MQ90</accession>
<dbReference type="SUPFAM" id="SSF50346">
    <property type="entry name" value="PRC-barrel domain"/>
    <property type="match status" value="1"/>
</dbReference>
<dbReference type="InterPro" id="IPR027275">
    <property type="entry name" value="PRC-brl_dom"/>
</dbReference>
<keyword evidence="1 5" id="KW-0963">Cytoplasm</keyword>
<evidence type="ECO:0000256" key="2">
    <source>
        <dbReference type="ARBA" id="ARBA00022517"/>
    </source>
</evidence>
<evidence type="ECO:0000256" key="5">
    <source>
        <dbReference type="HAMAP-Rule" id="MF_00014"/>
    </source>
</evidence>
<dbReference type="Gene3D" id="2.30.30.240">
    <property type="entry name" value="PRC-barrel domain"/>
    <property type="match status" value="1"/>
</dbReference>
<name>A0A7W6MQ90_9HYPH</name>
<feature type="domain" description="RimM N-terminal" evidence="7">
    <location>
        <begin position="14"/>
        <end position="91"/>
    </location>
</feature>
<dbReference type="Gene3D" id="2.40.30.60">
    <property type="entry name" value="RimM"/>
    <property type="match status" value="1"/>
</dbReference>
<dbReference type="AlphaFoldDB" id="A0A7W6MQ90"/>
<dbReference type="InterPro" id="IPR011961">
    <property type="entry name" value="RimM"/>
</dbReference>
<dbReference type="NCBIfam" id="TIGR02273">
    <property type="entry name" value="16S_RimM"/>
    <property type="match status" value="1"/>
</dbReference>
<evidence type="ECO:0000313" key="10">
    <source>
        <dbReference type="Proteomes" id="UP000588647"/>
    </source>
</evidence>
<keyword evidence="4 5" id="KW-0143">Chaperone</keyword>
<dbReference type="HAMAP" id="MF_00014">
    <property type="entry name" value="Ribosome_mat_RimM"/>
    <property type="match status" value="1"/>
</dbReference>
<evidence type="ECO:0000259" key="8">
    <source>
        <dbReference type="Pfam" id="PF05239"/>
    </source>
</evidence>
<feature type="domain" description="PRC-barrel" evidence="8">
    <location>
        <begin position="99"/>
        <end position="170"/>
    </location>
</feature>
<evidence type="ECO:0000256" key="4">
    <source>
        <dbReference type="ARBA" id="ARBA00023186"/>
    </source>
</evidence>
<dbReference type="GO" id="GO:0042274">
    <property type="term" value="P:ribosomal small subunit biogenesis"/>
    <property type="evidence" value="ECO:0007669"/>
    <property type="project" value="UniProtKB-UniRule"/>
</dbReference>
<sequence length="193" mass="20233">MPNQPSAPVNPVLLAVVGGAHGIKGECRVRSLTEDPTALGAYGPLFDASGNRYTVKSARPQKNVVVVRFAEVQDRNHAERINGRELFVDRSVLPEPEDDDEFYLGDLVGLAVQTIAGEPVGKVVAFHDFGAGDIVEIQPPGGPTVMIPFSAAAVPELDVDAGVMIVDPVAAGLVETEDDDAPGPEEAEPSGGR</sequence>
<gene>
    <name evidence="5" type="primary">rimM</name>
    <name evidence="9" type="ORF">GGR03_002804</name>
</gene>